<gene>
    <name evidence="1" type="ORF">AMECASPLE_003857</name>
</gene>
<evidence type="ECO:0008006" key="3">
    <source>
        <dbReference type="Google" id="ProtNLM"/>
    </source>
</evidence>
<sequence length="80" mass="8794">MKMVILFSSRIWLLTELPDTNSWRRGKKSLPGHVSVVTAPPITSAVVLHLPHHPCHFEIRPPGAASPALICSLHFALTAH</sequence>
<protein>
    <recommendedName>
        <fullName evidence="3">Secreted protein</fullName>
    </recommendedName>
</protein>
<evidence type="ECO:0000313" key="2">
    <source>
        <dbReference type="Proteomes" id="UP001469553"/>
    </source>
</evidence>
<dbReference type="EMBL" id="JAHRIP010018969">
    <property type="protein sequence ID" value="MEQ2286578.1"/>
    <property type="molecule type" value="Genomic_DNA"/>
</dbReference>
<dbReference type="Proteomes" id="UP001469553">
    <property type="component" value="Unassembled WGS sequence"/>
</dbReference>
<comment type="caution">
    <text evidence="1">The sequence shown here is derived from an EMBL/GenBank/DDBJ whole genome shotgun (WGS) entry which is preliminary data.</text>
</comment>
<evidence type="ECO:0000313" key="1">
    <source>
        <dbReference type="EMBL" id="MEQ2286578.1"/>
    </source>
</evidence>
<organism evidence="1 2">
    <name type="scientific">Ameca splendens</name>
    <dbReference type="NCBI Taxonomy" id="208324"/>
    <lineage>
        <taxon>Eukaryota</taxon>
        <taxon>Metazoa</taxon>
        <taxon>Chordata</taxon>
        <taxon>Craniata</taxon>
        <taxon>Vertebrata</taxon>
        <taxon>Euteleostomi</taxon>
        <taxon>Actinopterygii</taxon>
        <taxon>Neopterygii</taxon>
        <taxon>Teleostei</taxon>
        <taxon>Neoteleostei</taxon>
        <taxon>Acanthomorphata</taxon>
        <taxon>Ovalentaria</taxon>
        <taxon>Atherinomorphae</taxon>
        <taxon>Cyprinodontiformes</taxon>
        <taxon>Goodeidae</taxon>
        <taxon>Ameca</taxon>
    </lineage>
</organism>
<keyword evidence="2" id="KW-1185">Reference proteome</keyword>
<name>A0ABV0XZ30_9TELE</name>
<proteinExistence type="predicted"/>
<reference evidence="1 2" key="1">
    <citation type="submission" date="2021-06" db="EMBL/GenBank/DDBJ databases">
        <authorList>
            <person name="Palmer J.M."/>
        </authorList>
    </citation>
    <scope>NUCLEOTIDE SEQUENCE [LARGE SCALE GENOMIC DNA]</scope>
    <source>
        <strain evidence="1 2">AS_MEX2019</strain>
        <tissue evidence="1">Muscle</tissue>
    </source>
</reference>
<accession>A0ABV0XZ30</accession>